<dbReference type="SUPFAM" id="SSF53448">
    <property type="entry name" value="Nucleotide-diphospho-sugar transferases"/>
    <property type="match status" value="1"/>
</dbReference>
<reference evidence="3 4" key="1">
    <citation type="journal article" date="2015" name="Nature">
        <title>rRNA introns, odd ribosomes, and small enigmatic genomes across a large radiation of phyla.</title>
        <authorList>
            <person name="Brown C.T."/>
            <person name="Hug L.A."/>
            <person name="Thomas B.C."/>
            <person name="Sharon I."/>
            <person name="Castelle C.J."/>
            <person name="Singh A."/>
            <person name="Wilkins M.J."/>
            <person name="Williams K.H."/>
            <person name="Banfield J.F."/>
        </authorList>
    </citation>
    <scope>NUCLEOTIDE SEQUENCE [LARGE SCALE GENOMIC DNA]</scope>
</reference>
<feature type="domain" description="Glycosyltransferase 2-like" evidence="2">
    <location>
        <begin position="3"/>
        <end position="115"/>
    </location>
</feature>
<dbReference type="InterPro" id="IPR050834">
    <property type="entry name" value="Glycosyltransf_2"/>
</dbReference>
<dbReference type="PANTHER" id="PTHR43685">
    <property type="entry name" value="GLYCOSYLTRANSFERASE"/>
    <property type="match status" value="1"/>
</dbReference>
<organism evidence="3 4">
    <name type="scientific">Candidatus Magasanikbacteria bacterium GW2011_GWA2_40_10</name>
    <dbReference type="NCBI Taxonomy" id="1619037"/>
    <lineage>
        <taxon>Bacteria</taxon>
        <taxon>Candidatus Magasanikiibacteriota</taxon>
    </lineage>
</organism>
<dbReference type="EMBL" id="LBXR01000001">
    <property type="protein sequence ID" value="KKR35499.1"/>
    <property type="molecule type" value="Genomic_DNA"/>
</dbReference>
<accession>A0A0G0Q557</accession>
<sequence length="326" mass="37571">MISLITTVLNEKNNLADWLDGILSQTILPEEIIIVDGGSKDGTWEMLSEKSKQNSLIKVWQHPGNISSGRNFAISKAIGEIIVVTDAGCTYDVSWFRKIVEPILSSKSSFVATGFGPWFKPNDNLISYLVASSTIPAPNEFKRNWLPSSRSVAFRKEVWQKASGYPEWITLCEDVIFDLKIFKLGIKTEYIREPLVFWRPRTTLKKYFKQLFGYTRSDGHGKLWLRRQIIRYTIYLVSIVLLYLTFKFSGWFVVVLLAGLIIYIKKFWLRWDVFSQNLSLNKKIIGFIFVPFVVAFGDVAKMCGWPVGVYERRSGKIKFEKFKSIV</sequence>
<dbReference type="STRING" id="1619037.UT67_C0001G0004"/>
<dbReference type="AlphaFoldDB" id="A0A0G0Q557"/>
<evidence type="ECO:0000259" key="2">
    <source>
        <dbReference type="Pfam" id="PF00535"/>
    </source>
</evidence>
<feature type="transmembrane region" description="Helical" evidence="1">
    <location>
        <begin position="232"/>
        <end position="264"/>
    </location>
</feature>
<keyword evidence="1" id="KW-1133">Transmembrane helix</keyword>
<keyword evidence="1" id="KW-0812">Transmembrane</keyword>
<gene>
    <name evidence="3" type="ORF">UT67_C0001G0004</name>
</gene>
<feature type="transmembrane region" description="Helical" evidence="1">
    <location>
        <begin position="284"/>
        <end position="308"/>
    </location>
</feature>
<dbReference type="Pfam" id="PF00535">
    <property type="entry name" value="Glycos_transf_2"/>
    <property type="match status" value="1"/>
</dbReference>
<dbReference type="PANTHER" id="PTHR43685:SF3">
    <property type="entry name" value="SLR2126 PROTEIN"/>
    <property type="match status" value="1"/>
</dbReference>
<name>A0A0G0Q557_9BACT</name>
<evidence type="ECO:0000313" key="4">
    <source>
        <dbReference type="Proteomes" id="UP000034855"/>
    </source>
</evidence>
<proteinExistence type="predicted"/>
<dbReference type="Gene3D" id="3.90.550.10">
    <property type="entry name" value="Spore Coat Polysaccharide Biosynthesis Protein SpsA, Chain A"/>
    <property type="match status" value="1"/>
</dbReference>
<protein>
    <recommendedName>
        <fullName evidence="2">Glycosyltransferase 2-like domain-containing protein</fullName>
    </recommendedName>
</protein>
<evidence type="ECO:0000313" key="3">
    <source>
        <dbReference type="EMBL" id="KKR35499.1"/>
    </source>
</evidence>
<comment type="caution">
    <text evidence="3">The sequence shown here is derived from an EMBL/GenBank/DDBJ whole genome shotgun (WGS) entry which is preliminary data.</text>
</comment>
<dbReference type="InterPro" id="IPR001173">
    <property type="entry name" value="Glyco_trans_2-like"/>
</dbReference>
<dbReference type="InterPro" id="IPR029044">
    <property type="entry name" value="Nucleotide-diphossugar_trans"/>
</dbReference>
<dbReference type="Proteomes" id="UP000034855">
    <property type="component" value="Unassembled WGS sequence"/>
</dbReference>
<evidence type="ECO:0000256" key="1">
    <source>
        <dbReference type="SAM" id="Phobius"/>
    </source>
</evidence>
<keyword evidence="1" id="KW-0472">Membrane</keyword>